<accession>A0A087BRD9</accession>
<reference evidence="2 3" key="1">
    <citation type="submission" date="2014-03" db="EMBL/GenBank/DDBJ databases">
        <title>Genomics of Bifidobacteria.</title>
        <authorList>
            <person name="Ventura M."/>
            <person name="Milani C."/>
            <person name="Lugli G.A."/>
        </authorList>
    </citation>
    <scope>NUCLEOTIDE SEQUENCE [LARGE SCALE GENOMIC DNA]</scope>
    <source>
        <strain evidence="2 3">LMG 11592</strain>
    </source>
</reference>
<keyword evidence="3" id="KW-1185">Reference proteome</keyword>
<evidence type="ECO:0000256" key="1">
    <source>
        <dbReference type="SAM" id="MobiDB-lite"/>
    </source>
</evidence>
<dbReference type="RefSeq" id="WP_026647483.1">
    <property type="nucleotide sequence ID" value="NZ_JGZD01000006.1"/>
</dbReference>
<keyword evidence="2" id="KW-0378">Hydrolase</keyword>
<sequence>MSESQRTVHALSSHPRNRTGSKVEGNSVETNSVEANVVEANVVEGSGRRPVSISARLGCLQFHESGKFRVLQVADIQSGASVSGDTVRLLSEAIASARPDIVVFTGNQIAGYDEVFEATFRKRRWSSGWSRGRVSGPASVRAAERTRDMVTSTIGQFLAPVVDSGVPWAVTYGNHDCQCGLDNAQLDEIYRGFPGCVNPPSHDRTAGDGQAADEGAEERRVRADGDVAGVSDAAVFCPESSWLPGQRVYPHAPGTFALPVHDVTRDHAVMGLLIVDSGDYARSGGYGSPSADAVDFIARSRGLLGAPSMVFQHMAVPQYYRLLREVPSTADGAIEGYRAFAGRHYVLDSSLTLPGGYLGEGISCPDVDAGEFEAMTADGSCFAMACGHDHRNGFVGDVAGVTLMATPTGGFDSYGPAPSQVAVRLVEFDIRHPHHPRTQLLSFGDLVGKPSSTKKTYTYALNDVRASGGETIDLLHRPGRLARVLRALGLV</sequence>
<dbReference type="PANTHER" id="PTHR32440:SF11">
    <property type="entry name" value="METALLOPHOSPHOESTERASE DOMAIN-CONTAINING PROTEIN"/>
    <property type="match status" value="1"/>
</dbReference>
<dbReference type="GO" id="GO:0005737">
    <property type="term" value="C:cytoplasm"/>
    <property type="evidence" value="ECO:0007669"/>
    <property type="project" value="TreeGrafter"/>
</dbReference>
<dbReference type="STRING" id="1693.BMIN_1024"/>
<dbReference type="AlphaFoldDB" id="A0A087BRD9"/>
<organism evidence="2 3">
    <name type="scientific">Bifidobacterium minimum</name>
    <dbReference type="NCBI Taxonomy" id="1693"/>
    <lineage>
        <taxon>Bacteria</taxon>
        <taxon>Bacillati</taxon>
        <taxon>Actinomycetota</taxon>
        <taxon>Actinomycetes</taxon>
        <taxon>Bifidobacteriales</taxon>
        <taxon>Bifidobacteriaceae</taxon>
        <taxon>Bifidobacterium</taxon>
    </lineage>
</organism>
<dbReference type="eggNOG" id="COG1409">
    <property type="taxonomic scope" value="Bacteria"/>
</dbReference>
<dbReference type="InterPro" id="IPR029052">
    <property type="entry name" value="Metallo-depent_PP-like"/>
</dbReference>
<dbReference type="GO" id="GO:0016788">
    <property type="term" value="F:hydrolase activity, acting on ester bonds"/>
    <property type="evidence" value="ECO:0007669"/>
    <property type="project" value="TreeGrafter"/>
</dbReference>
<evidence type="ECO:0000313" key="2">
    <source>
        <dbReference type="EMBL" id="KFI73589.1"/>
    </source>
</evidence>
<comment type="caution">
    <text evidence="2">The sequence shown here is derived from an EMBL/GenBank/DDBJ whole genome shotgun (WGS) entry which is preliminary data.</text>
</comment>
<protein>
    <submittedName>
        <fullName evidence="2">Putative phosphohydrolase</fullName>
    </submittedName>
</protein>
<evidence type="ECO:0000313" key="3">
    <source>
        <dbReference type="Proteomes" id="UP000029014"/>
    </source>
</evidence>
<feature type="region of interest" description="Disordered" evidence="1">
    <location>
        <begin position="1"/>
        <end position="30"/>
    </location>
</feature>
<dbReference type="SUPFAM" id="SSF56300">
    <property type="entry name" value="Metallo-dependent phosphatases"/>
    <property type="match status" value="1"/>
</dbReference>
<feature type="region of interest" description="Disordered" evidence="1">
    <location>
        <begin position="200"/>
        <end position="219"/>
    </location>
</feature>
<dbReference type="PANTHER" id="PTHR32440">
    <property type="entry name" value="PHOSPHATASE DCR2-RELATED-RELATED"/>
    <property type="match status" value="1"/>
</dbReference>
<proteinExistence type="predicted"/>
<dbReference type="Proteomes" id="UP000029014">
    <property type="component" value="Unassembled WGS sequence"/>
</dbReference>
<name>A0A087BRD9_9BIFI</name>
<gene>
    <name evidence="2" type="ORF">BMIN_1024</name>
</gene>
<dbReference type="EMBL" id="JGZD01000006">
    <property type="protein sequence ID" value="KFI73589.1"/>
    <property type="molecule type" value="Genomic_DNA"/>
</dbReference>